<feature type="non-terminal residue" evidence="1">
    <location>
        <position position="185"/>
    </location>
</feature>
<name>A0A3M7PP01_BRAPC</name>
<evidence type="ECO:0000313" key="2">
    <source>
        <dbReference type="Proteomes" id="UP000276133"/>
    </source>
</evidence>
<gene>
    <name evidence="1" type="ORF">BpHYR1_018556</name>
</gene>
<dbReference type="EMBL" id="REGN01009601">
    <property type="protein sequence ID" value="RNA00813.1"/>
    <property type="molecule type" value="Genomic_DNA"/>
</dbReference>
<dbReference type="Proteomes" id="UP000276133">
    <property type="component" value="Unassembled WGS sequence"/>
</dbReference>
<keyword evidence="2" id="KW-1185">Reference proteome</keyword>
<accession>A0A3M7PP01</accession>
<evidence type="ECO:0000313" key="1">
    <source>
        <dbReference type="EMBL" id="RNA00813.1"/>
    </source>
</evidence>
<protein>
    <submittedName>
        <fullName evidence="1">Uncharacterized protein</fullName>
    </submittedName>
</protein>
<reference evidence="1 2" key="1">
    <citation type="journal article" date="2018" name="Sci. Rep.">
        <title>Genomic signatures of local adaptation to the degree of environmental predictability in rotifers.</title>
        <authorList>
            <person name="Franch-Gras L."/>
            <person name="Hahn C."/>
            <person name="Garcia-Roger E.M."/>
            <person name="Carmona M.J."/>
            <person name="Serra M."/>
            <person name="Gomez A."/>
        </authorList>
    </citation>
    <scope>NUCLEOTIDE SEQUENCE [LARGE SCALE GENOMIC DNA]</scope>
    <source>
        <strain evidence="1">HYR1</strain>
    </source>
</reference>
<dbReference type="AlphaFoldDB" id="A0A3M7PP01"/>
<comment type="caution">
    <text evidence="1">The sequence shown here is derived from an EMBL/GenBank/DDBJ whole genome shotgun (WGS) entry which is preliminary data.</text>
</comment>
<proteinExistence type="predicted"/>
<sequence length="185" mass="20537">MKNDLIISKGKLFHFIRAERNNNRIIKINDIIKNEPLYWLTFALEQSSSIFGAGLGLELKLGLLVVGGGVGAKCVLTIGHVLGQLFDILGKILVNEIKGELVDLLVAVVLQVLNFVEAAALLDLRSDRDQVVVAARGQLENIAQRVHHHRQHLRVVNAQRLAKRSDGALLQHIRHLFLVATQTQI</sequence>
<organism evidence="1 2">
    <name type="scientific">Brachionus plicatilis</name>
    <name type="common">Marine rotifer</name>
    <name type="synonym">Brachionus muelleri</name>
    <dbReference type="NCBI Taxonomy" id="10195"/>
    <lineage>
        <taxon>Eukaryota</taxon>
        <taxon>Metazoa</taxon>
        <taxon>Spiralia</taxon>
        <taxon>Gnathifera</taxon>
        <taxon>Rotifera</taxon>
        <taxon>Eurotatoria</taxon>
        <taxon>Monogononta</taxon>
        <taxon>Pseudotrocha</taxon>
        <taxon>Ploima</taxon>
        <taxon>Brachionidae</taxon>
        <taxon>Brachionus</taxon>
    </lineage>
</organism>